<keyword evidence="2" id="KW-0732">Signal</keyword>
<reference evidence="3 4" key="1">
    <citation type="submission" date="2017-04" db="EMBL/GenBank/DDBJ databases">
        <title>Comparative genome analysis of Subtercola boreus.</title>
        <authorList>
            <person name="Cho Y.-J."/>
            <person name="Cho A."/>
            <person name="Kim O.-S."/>
            <person name="Lee J.-I."/>
        </authorList>
    </citation>
    <scope>NUCLEOTIDE SEQUENCE [LARGE SCALE GENOMIC DNA]</scope>
    <source>
        <strain evidence="3 4">K300</strain>
    </source>
</reference>
<keyword evidence="1" id="KW-0812">Transmembrane</keyword>
<feature type="transmembrane region" description="Helical" evidence="1">
    <location>
        <begin position="334"/>
        <end position="357"/>
    </location>
</feature>
<dbReference type="AlphaFoldDB" id="A0A3E0VG02"/>
<evidence type="ECO:0000313" key="3">
    <source>
        <dbReference type="EMBL" id="RFA08300.1"/>
    </source>
</evidence>
<evidence type="ECO:0008006" key="5">
    <source>
        <dbReference type="Google" id="ProtNLM"/>
    </source>
</evidence>
<feature type="chain" id="PRO_5017654349" description="Gram-positive cocci surface proteins LPxTG domain-containing protein" evidence="2">
    <location>
        <begin position="35"/>
        <end position="366"/>
    </location>
</feature>
<feature type="signal peptide" evidence="2">
    <location>
        <begin position="1"/>
        <end position="34"/>
    </location>
</feature>
<keyword evidence="4" id="KW-1185">Reference proteome</keyword>
<sequence>MTLRAPTPLSGLGRRALATLAVLGSFAFVGGVTAAPANAAAFDVFFASGNPDFGFAKAGTVQIKEFDIQNGGDDSIAIDPAPLTALTGPFTVTAGSFSALTVIPKNGHGTFKVNYTVPAVGTVSTVPVTLVVTDQADNTTKNLSITFKGTSIATDPAHFTATTSGGGTSADFGTVSVGSFATKDVTLTVDGVLPIRFSTDNITIVDSAGNPLPGVKVTASSFGTAGAVTNPGVTAAFELTYTPLAAGSVTGSARVSGFALSGSVETSAITVVVPLSGSAAAVTPTSPPATPPATPGATVTPLPTVTGTTTSTAAVVAPRPGTGTGSLAETGAPVAGIVGLGAIVGLLGFGALAGLAVTRRRRANNL</sequence>
<evidence type="ECO:0000313" key="4">
    <source>
        <dbReference type="Proteomes" id="UP000256486"/>
    </source>
</evidence>
<gene>
    <name evidence="3" type="ORF">B7R54_02970</name>
</gene>
<dbReference type="RefSeq" id="WP_116413711.1">
    <property type="nucleotide sequence ID" value="NZ_NBWZ01000001.1"/>
</dbReference>
<dbReference type="Gene3D" id="2.60.40.10">
    <property type="entry name" value="Immunoglobulins"/>
    <property type="match status" value="1"/>
</dbReference>
<keyword evidence="1" id="KW-1133">Transmembrane helix</keyword>
<dbReference type="GO" id="GO:0005975">
    <property type="term" value="P:carbohydrate metabolic process"/>
    <property type="evidence" value="ECO:0007669"/>
    <property type="project" value="UniProtKB-ARBA"/>
</dbReference>
<comment type="caution">
    <text evidence="3">The sequence shown here is derived from an EMBL/GenBank/DDBJ whole genome shotgun (WGS) entry which is preliminary data.</text>
</comment>
<evidence type="ECO:0000256" key="2">
    <source>
        <dbReference type="SAM" id="SignalP"/>
    </source>
</evidence>
<accession>A0A3E0VG02</accession>
<organism evidence="3 4">
    <name type="scientific">Subtercola boreus</name>
    <dbReference type="NCBI Taxonomy" id="120213"/>
    <lineage>
        <taxon>Bacteria</taxon>
        <taxon>Bacillati</taxon>
        <taxon>Actinomycetota</taxon>
        <taxon>Actinomycetes</taxon>
        <taxon>Micrococcales</taxon>
        <taxon>Microbacteriaceae</taxon>
        <taxon>Subtercola</taxon>
    </lineage>
</organism>
<evidence type="ECO:0000256" key="1">
    <source>
        <dbReference type="SAM" id="Phobius"/>
    </source>
</evidence>
<dbReference type="EMBL" id="NBWZ01000001">
    <property type="protein sequence ID" value="RFA08300.1"/>
    <property type="molecule type" value="Genomic_DNA"/>
</dbReference>
<proteinExistence type="predicted"/>
<keyword evidence="1" id="KW-0472">Membrane</keyword>
<dbReference type="Proteomes" id="UP000256486">
    <property type="component" value="Unassembled WGS sequence"/>
</dbReference>
<protein>
    <recommendedName>
        <fullName evidence="5">Gram-positive cocci surface proteins LPxTG domain-containing protein</fullName>
    </recommendedName>
</protein>
<dbReference type="OrthoDB" id="5125698at2"/>
<dbReference type="InterPro" id="IPR013783">
    <property type="entry name" value="Ig-like_fold"/>
</dbReference>
<name>A0A3E0VG02_9MICO</name>